<evidence type="ECO:0000256" key="1">
    <source>
        <dbReference type="ARBA" id="ARBA00022612"/>
    </source>
</evidence>
<accession>A0A840CFZ7</accession>
<dbReference type="RefSeq" id="WP_183305826.1">
    <property type="nucleotide sequence ID" value="NZ_JACIEP010000002.1"/>
</dbReference>
<keyword evidence="6" id="KW-1185">Reference proteome</keyword>
<comment type="caution">
    <text evidence="5">The sequence shown here is derived from an EMBL/GenBank/DDBJ whole genome shotgun (WGS) entry which is preliminary data.</text>
</comment>
<dbReference type="InterPro" id="IPR010090">
    <property type="entry name" value="Phage_tape_meas"/>
</dbReference>
<protein>
    <submittedName>
        <fullName evidence="5">TP901 family phage tail tape measure protein</fullName>
    </submittedName>
</protein>
<dbReference type="PANTHER" id="PTHR37813:SF1">
    <property type="entry name" value="FELS-2 PROPHAGE PROTEIN"/>
    <property type="match status" value="1"/>
</dbReference>
<evidence type="ECO:0000256" key="2">
    <source>
        <dbReference type="SAM" id="MobiDB-lite"/>
    </source>
</evidence>
<name>A0A840CFZ7_9BACT</name>
<keyword evidence="1" id="KW-1188">Viral release from host cell</keyword>
<evidence type="ECO:0000313" key="5">
    <source>
        <dbReference type="EMBL" id="MBB4034890.1"/>
    </source>
</evidence>
<gene>
    <name evidence="5" type="ORF">GGR21_000777</name>
</gene>
<keyword evidence="3" id="KW-1133">Transmembrane helix</keyword>
<dbReference type="Pfam" id="PF10145">
    <property type="entry name" value="PhageMin_Tail"/>
    <property type="match status" value="1"/>
</dbReference>
<dbReference type="Proteomes" id="UP000555103">
    <property type="component" value="Unassembled WGS sequence"/>
</dbReference>
<dbReference type="NCBIfam" id="TIGR01760">
    <property type="entry name" value="tape_meas_TP901"/>
    <property type="match status" value="1"/>
</dbReference>
<feature type="transmembrane region" description="Helical" evidence="3">
    <location>
        <begin position="412"/>
        <end position="430"/>
    </location>
</feature>
<feature type="region of interest" description="Disordered" evidence="2">
    <location>
        <begin position="549"/>
        <end position="587"/>
    </location>
</feature>
<organism evidence="5 6">
    <name type="scientific">Dysgonomonas hofstadii</name>
    <dbReference type="NCBI Taxonomy" id="637886"/>
    <lineage>
        <taxon>Bacteria</taxon>
        <taxon>Pseudomonadati</taxon>
        <taxon>Bacteroidota</taxon>
        <taxon>Bacteroidia</taxon>
        <taxon>Bacteroidales</taxon>
        <taxon>Dysgonomonadaceae</taxon>
        <taxon>Dysgonomonas</taxon>
    </lineage>
</organism>
<evidence type="ECO:0000313" key="6">
    <source>
        <dbReference type="Proteomes" id="UP000555103"/>
    </source>
</evidence>
<evidence type="ECO:0000256" key="3">
    <source>
        <dbReference type="SAM" id="Phobius"/>
    </source>
</evidence>
<sequence length="630" mass="65130">MTDAANEAAEAIDGMGEAANGAAEEIQKISAMDLKAAADAIKDLTNQFEELMKPGQDFEVQMKNVQSITQQTDEEMSRLGDSARELAVQFGGDASAQLESFGAIIARFGPSIAQDQAAMASMGNSVSTLSKLMGNDAVGAMDALTTAMLQFGVDLTDPQTAAAEMERMMNVMAAAGNEGASEVADTSEALKNAGVLAKQANVSFEETNAALQALAQGGRVGAEAGVSLRNVLGKMGGLDVIPRKAREKLRELGINYDIVSDKTLPFATRLQELKKAQADATLIAQIFGVENAAAANILLDSIDAQQEMTQAISGTNAAYESADIVMSSQIEQQSRMNAWLNDLKISFFDVAGSITPFVVGLGTVAYTIANIAAAAAGIQKLIVFVKGLTIATHLQTAAQWALNAAQALSPTTWIIAGIVALIAVVVACWNKFEGFRKVVMGVWEVMKGFGNILKDFVIDRIKGIISGIGAIGEAISKLFDGDFSGAWDSAKQGVADLSGYTAVKNAKESFSNMDIAGLYNEGAAKGAASWAADNPKEETTGLSPMQAFQSGQAPTGGTGGAVTGTGAGGKGGKDPGDGVKLSGSGGSGGGKSIVMTVNNYITGFKGSDELANEVAKKINNRLSDGLAVLG</sequence>
<feature type="compositionally biased region" description="Gly residues" evidence="2">
    <location>
        <begin position="554"/>
        <end position="570"/>
    </location>
</feature>
<keyword evidence="3" id="KW-0472">Membrane</keyword>
<feature type="domain" description="Phage tail tape measure protein" evidence="4">
    <location>
        <begin position="85"/>
        <end position="288"/>
    </location>
</feature>
<evidence type="ECO:0000259" key="4">
    <source>
        <dbReference type="Pfam" id="PF10145"/>
    </source>
</evidence>
<dbReference type="EMBL" id="JACIEP010000002">
    <property type="protein sequence ID" value="MBB4034890.1"/>
    <property type="molecule type" value="Genomic_DNA"/>
</dbReference>
<dbReference type="AlphaFoldDB" id="A0A840CFZ7"/>
<reference evidence="5 6" key="1">
    <citation type="submission" date="2020-08" db="EMBL/GenBank/DDBJ databases">
        <title>Genomic Encyclopedia of Type Strains, Phase IV (KMG-IV): sequencing the most valuable type-strain genomes for metagenomic binning, comparative biology and taxonomic classification.</title>
        <authorList>
            <person name="Goeker M."/>
        </authorList>
    </citation>
    <scope>NUCLEOTIDE SEQUENCE [LARGE SCALE GENOMIC DNA]</scope>
    <source>
        <strain evidence="5 6">DSM 104969</strain>
    </source>
</reference>
<proteinExistence type="predicted"/>
<dbReference type="PANTHER" id="PTHR37813">
    <property type="entry name" value="FELS-2 PROPHAGE PROTEIN"/>
    <property type="match status" value="1"/>
</dbReference>
<keyword evidence="3" id="KW-0812">Transmembrane</keyword>